<dbReference type="Gene3D" id="1.10.287.110">
    <property type="entry name" value="DnaJ domain"/>
    <property type="match status" value="1"/>
</dbReference>
<dbReference type="AlphaFoldDB" id="A0A1Q9D2X7"/>
<dbReference type="CDD" id="cd06257">
    <property type="entry name" value="DnaJ"/>
    <property type="match status" value="1"/>
</dbReference>
<name>A0A1Q9D2X7_SYMMI</name>
<evidence type="ECO:0000259" key="1">
    <source>
        <dbReference type="PROSITE" id="PS50076"/>
    </source>
</evidence>
<keyword evidence="3" id="KW-1185">Reference proteome</keyword>
<dbReference type="PROSITE" id="PS50076">
    <property type="entry name" value="DNAJ_2"/>
    <property type="match status" value="1"/>
</dbReference>
<reference evidence="2 3" key="1">
    <citation type="submission" date="2016-02" db="EMBL/GenBank/DDBJ databases">
        <title>Genome analysis of coral dinoflagellate symbionts highlights evolutionary adaptations to a symbiotic lifestyle.</title>
        <authorList>
            <person name="Aranda M."/>
            <person name="Li Y."/>
            <person name="Liew Y.J."/>
            <person name="Baumgarten S."/>
            <person name="Simakov O."/>
            <person name="Wilson M."/>
            <person name="Piel J."/>
            <person name="Ashoor H."/>
            <person name="Bougouffa S."/>
            <person name="Bajic V.B."/>
            <person name="Ryu T."/>
            <person name="Ravasi T."/>
            <person name="Bayer T."/>
            <person name="Micklem G."/>
            <person name="Kim H."/>
            <person name="Bhak J."/>
            <person name="Lajeunesse T.C."/>
            <person name="Voolstra C.R."/>
        </authorList>
    </citation>
    <scope>NUCLEOTIDE SEQUENCE [LARGE SCALE GENOMIC DNA]</scope>
    <source>
        <strain evidence="2 3">CCMP2467</strain>
    </source>
</reference>
<dbReference type="InterPro" id="IPR036869">
    <property type="entry name" value="J_dom_sf"/>
</dbReference>
<dbReference type="EMBL" id="LSRX01000756">
    <property type="protein sequence ID" value="OLP89506.1"/>
    <property type="molecule type" value="Genomic_DNA"/>
</dbReference>
<protein>
    <submittedName>
        <fullName evidence="2">Chaperone protein DnaJ</fullName>
    </submittedName>
</protein>
<dbReference type="InterPro" id="IPR001623">
    <property type="entry name" value="DnaJ_domain"/>
</dbReference>
<dbReference type="SMART" id="SM00271">
    <property type="entry name" value="DnaJ"/>
    <property type="match status" value="1"/>
</dbReference>
<feature type="domain" description="J" evidence="1">
    <location>
        <begin position="47"/>
        <end position="131"/>
    </location>
</feature>
<sequence length="217" mass="24542">MLEKAAGLFAIDTVETDTKLYDAQLVNGPRRLEANSQRRRATYFPSRYLSVLGIPKEASVAEIKKALLDQGMVLTTFKRMSLAQAYYRNARDSHPDKFPGDEKMRERFQEVADAYATLADPARRQKYDLQGLAGLAFFRQELKVLIGRTDHWLWEEDRADYMVGLLASAIPNGIAGVTVKGVQAAYKEAYDTRVGTLLERCSEEQARDTVDQLEEAR</sequence>
<dbReference type="Proteomes" id="UP000186817">
    <property type="component" value="Unassembled WGS sequence"/>
</dbReference>
<comment type="caution">
    <text evidence="2">The sequence shown here is derived from an EMBL/GenBank/DDBJ whole genome shotgun (WGS) entry which is preliminary data.</text>
</comment>
<dbReference type="InterPro" id="IPR018253">
    <property type="entry name" value="DnaJ_domain_CS"/>
</dbReference>
<evidence type="ECO:0000313" key="3">
    <source>
        <dbReference type="Proteomes" id="UP000186817"/>
    </source>
</evidence>
<accession>A0A1Q9D2X7</accession>
<dbReference type="PANTHER" id="PTHR44825">
    <property type="match status" value="1"/>
</dbReference>
<dbReference type="PROSITE" id="PS00636">
    <property type="entry name" value="DNAJ_1"/>
    <property type="match status" value="1"/>
</dbReference>
<proteinExistence type="predicted"/>
<dbReference type="OrthoDB" id="10250354at2759"/>
<gene>
    <name evidence="2" type="primary">dnaJ</name>
    <name evidence="2" type="ORF">AK812_SmicGene29028</name>
</gene>
<dbReference type="Pfam" id="PF00226">
    <property type="entry name" value="DnaJ"/>
    <property type="match status" value="1"/>
</dbReference>
<evidence type="ECO:0000313" key="2">
    <source>
        <dbReference type="EMBL" id="OLP89506.1"/>
    </source>
</evidence>
<dbReference type="SUPFAM" id="SSF46565">
    <property type="entry name" value="Chaperone J-domain"/>
    <property type="match status" value="1"/>
</dbReference>
<organism evidence="2 3">
    <name type="scientific">Symbiodinium microadriaticum</name>
    <name type="common">Dinoflagellate</name>
    <name type="synonym">Zooxanthella microadriatica</name>
    <dbReference type="NCBI Taxonomy" id="2951"/>
    <lineage>
        <taxon>Eukaryota</taxon>
        <taxon>Sar</taxon>
        <taxon>Alveolata</taxon>
        <taxon>Dinophyceae</taxon>
        <taxon>Suessiales</taxon>
        <taxon>Symbiodiniaceae</taxon>
        <taxon>Symbiodinium</taxon>
    </lineage>
</organism>
<dbReference type="PANTHER" id="PTHR44825:SF1">
    <property type="entry name" value="DNAJ HOMOLOG SUBFAMILY C MEMBER 4"/>
    <property type="match status" value="1"/>
</dbReference>
<dbReference type="PRINTS" id="PR00625">
    <property type="entry name" value="JDOMAIN"/>
</dbReference>
<dbReference type="InterPro" id="IPR052763">
    <property type="entry name" value="DnaJ_C4"/>
</dbReference>